<dbReference type="EMBL" id="VYYT01000053">
    <property type="protein sequence ID" value="KAK2773764.1"/>
    <property type="molecule type" value="Genomic_DNA"/>
</dbReference>
<dbReference type="Proteomes" id="UP001281614">
    <property type="component" value="Unassembled WGS sequence"/>
</dbReference>
<keyword evidence="5 6" id="KW-0460">Magnesium</keyword>
<evidence type="ECO:0000256" key="5">
    <source>
        <dbReference type="ARBA" id="ARBA00022842"/>
    </source>
</evidence>
<evidence type="ECO:0000256" key="2">
    <source>
        <dbReference type="ARBA" id="ARBA00009759"/>
    </source>
</evidence>
<dbReference type="InterPro" id="IPR051090">
    <property type="entry name" value="Inositol_monoP_superfamily"/>
</dbReference>
<name>A0AAD9YPB4_COLKA</name>
<keyword evidence="4" id="KW-0378">Hydrolase</keyword>
<dbReference type="PANTHER" id="PTHR43200">
    <property type="entry name" value="PHOSPHATASE"/>
    <property type="match status" value="1"/>
</dbReference>
<dbReference type="Gene3D" id="3.30.540.10">
    <property type="entry name" value="Fructose-1,6-Bisphosphatase, subunit A, domain 1"/>
    <property type="match status" value="1"/>
</dbReference>
<comment type="similarity">
    <text evidence="2">Belongs to the inositol monophosphatase superfamily.</text>
</comment>
<evidence type="ECO:0000256" key="4">
    <source>
        <dbReference type="ARBA" id="ARBA00022801"/>
    </source>
</evidence>
<organism evidence="7 8">
    <name type="scientific">Colletotrichum kahawae</name>
    <name type="common">Coffee berry disease fungus</name>
    <dbReference type="NCBI Taxonomy" id="34407"/>
    <lineage>
        <taxon>Eukaryota</taxon>
        <taxon>Fungi</taxon>
        <taxon>Dikarya</taxon>
        <taxon>Ascomycota</taxon>
        <taxon>Pezizomycotina</taxon>
        <taxon>Sordariomycetes</taxon>
        <taxon>Hypocreomycetidae</taxon>
        <taxon>Glomerellales</taxon>
        <taxon>Glomerellaceae</taxon>
        <taxon>Colletotrichum</taxon>
        <taxon>Colletotrichum gloeosporioides species complex</taxon>
    </lineage>
</organism>
<dbReference type="GO" id="GO:0046872">
    <property type="term" value="F:metal ion binding"/>
    <property type="evidence" value="ECO:0007669"/>
    <property type="project" value="UniProtKB-KW"/>
</dbReference>
<gene>
    <name evidence="7" type="ORF">CKAH01_13443</name>
</gene>
<dbReference type="AlphaFoldDB" id="A0AAD9YPB4"/>
<dbReference type="Gene3D" id="3.40.190.80">
    <property type="match status" value="1"/>
</dbReference>
<evidence type="ECO:0000256" key="6">
    <source>
        <dbReference type="PIRSR" id="PIRSR600760-2"/>
    </source>
</evidence>
<proteinExistence type="inferred from homology"/>
<reference evidence="7" key="1">
    <citation type="submission" date="2023-02" db="EMBL/GenBank/DDBJ databases">
        <title>Colletotrichum kahawae CIFC_Que2 genome sequencing and assembly.</title>
        <authorList>
            <person name="Baroncelli R."/>
        </authorList>
    </citation>
    <scope>NUCLEOTIDE SEQUENCE</scope>
    <source>
        <strain evidence="7">CIFC_Que2</strain>
    </source>
</reference>
<keyword evidence="3 6" id="KW-0479">Metal-binding</keyword>
<comment type="caution">
    <text evidence="7">The sequence shown here is derived from an EMBL/GenBank/DDBJ whole genome shotgun (WGS) entry which is preliminary data.</text>
</comment>
<evidence type="ECO:0000313" key="7">
    <source>
        <dbReference type="EMBL" id="KAK2773764.1"/>
    </source>
</evidence>
<feature type="binding site" evidence="6">
    <location>
        <position position="410"/>
    </location>
    <ligand>
        <name>Mg(2+)</name>
        <dbReference type="ChEBI" id="CHEBI:18420"/>
        <label>1</label>
        <note>catalytic</note>
    </ligand>
</feature>
<feature type="binding site" evidence="6">
    <location>
        <position position="569"/>
    </location>
    <ligand>
        <name>Mg(2+)</name>
        <dbReference type="ChEBI" id="CHEBI:18420"/>
        <label>1</label>
        <note>catalytic</note>
    </ligand>
</feature>
<comment type="cofactor">
    <cofactor evidence="1 6">
        <name>Mg(2+)</name>
        <dbReference type="ChEBI" id="CHEBI:18420"/>
    </cofactor>
</comment>
<feature type="binding site" evidence="6">
    <location>
        <position position="413"/>
    </location>
    <ligand>
        <name>Mg(2+)</name>
        <dbReference type="ChEBI" id="CHEBI:18420"/>
        <label>1</label>
        <note>catalytic</note>
    </ligand>
</feature>
<dbReference type="SUPFAM" id="SSF56655">
    <property type="entry name" value="Carbohydrate phosphatase"/>
    <property type="match status" value="1"/>
</dbReference>
<dbReference type="InterPro" id="IPR000760">
    <property type="entry name" value="Inositol_monophosphatase-like"/>
</dbReference>
<evidence type="ECO:0000256" key="3">
    <source>
        <dbReference type="ARBA" id="ARBA00022723"/>
    </source>
</evidence>
<keyword evidence="8" id="KW-1185">Reference proteome</keyword>
<sequence length="635" mass="69245">MVGMLLFSFAITGRQRQSTGPLDADKNTMSLSTTTEISASLPPEYTEDASDVQETLPPDTLRRADRFIHSANSAEADSGVYETNREIDSLRENDRKVVFSRIDYSLKRRSGGGSDSTAAPEIVAHPKHVFNIERPPLVVQEPFAYYIRAVSRSGIGAVGVRFSKIGKGSICKAWLVKRKLNATSDWEAKELLFDVKINNDVCDWMDDSGRRLAVEESRDGINSLNILVPLDRAMRDALVATWITAALHLDPLGVDSPHLTSPHLIINLPLSTHKPIMDGPYAHELTVAIAAIQHAARLSRRVLVASDKGVVTKEDLSPVTVADFAIQALLTSTLHAAFPGDKFVGEESAADLRENPELLKSVWALLQQVASEREPDSLCKLPESPEQMCEMIDWCGLGDPSPTGRFWVFDPIDGTKTFVRGELYAINVCLMEDSKQSVGIVGLPMLAADAKAPINNDSIDPTSTGSIMFAIRGHGTYIRALPGPLDLQPTKIPRHADGDNHPLVSVTCIDGSDSAVPGIHKKVAERLGVSYPGNDLLGWVLRWAVLGLGQANCTFWAYRRRDRLAKIWDHAGAMLLFEEVGGKVTDVDGNPVNLVAGRKMVANYGFIAAPPAVHEKVRTAVRETLEAEGHAHLLG</sequence>
<protein>
    <submittedName>
        <fullName evidence="7">3',5'-bisphosphate nucleotidase</fullName>
    </submittedName>
</protein>
<evidence type="ECO:0000313" key="8">
    <source>
        <dbReference type="Proteomes" id="UP001281614"/>
    </source>
</evidence>
<dbReference type="CDD" id="cd01517">
    <property type="entry name" value="PAP_phosphatase"/>
    <property type="match status" value="1"/>
</dbReference>
<accession>A0AAD9YPB4</accession>
<dbReference type="GO" id="GO:0008441">
    <property type="term" value="F:3'(2'),5'-bisphosphate nucleotidase activity"/>
    <property type="evidence" value="ECO:0007669"/>
    <property type="project" value="TreeGrafter"/>
</dbReference>
<dbReference type="Pfam" id="PF00459">
    <property type="entry name" value="Inositol_P"/>
    <property type="match status" value="1"/>
</dbReference>
<evidence type="ECO:0000256" key="1">
    <source>
        <dbReference type="ARBA" id="ARBA00001946"/>
    </source>
</evidence>
<feature type="binding site" evidence="6">
    <location>
        <position position="346"/>
    </location>
    <ligand>
        <name>Mg(2+)</name>
        <dbReference type="ChEBI" id="CHEBI:18420"/>
        <label>1</label>
        <note>catalytic</note>
    </ligand>
</feature>
<dbReference type="GO" id="GO:0000103">
    <property type="term" value="P:sulfate assimilation"/>
    <property type="evidence" value="ECO:0007669"/>
    <property type="project" value="TreeGrafter"/>
</dbReference>
<feature type="binding site" evidence="6">
    <location>
        <position position="412"/>
    </location>
    <ligand>
        <name>Mg(2+)</name>
        <dbReference type="ChEBI" id="CHEBI:18420"/>
        <label>1</label>
        <note>catalytic</note>
    </ligand>
</feature>
<dbReference type="PANTHER" id="PTHR43200:SF2">
    <property type="entry name" value="3'(2'),5'-BISPHOSPHATE NUCLEOTIDASE"/>
    <property type="match status" value="1"/>
</dbReference>